<dbReference type="Proteomes" id="UP000252519">
    <property type="component" value="Unassembled WGS sequence"/>
</dbReference>
<dbReference type="AlphaFoldDB" id="A0A368FSV4"/>
<keyword evidence="3" id="KW-1185">Reference proteome</keyword>
<evidence type="ECO:0000313" key="3">
    <source>
        <dbReference type="Proteomes" id="UP000252519"/>
    </source>
</evidence>
<comment type="caution">
    <text evidence="2">The sequence shown here is derived from an EMBL/GenBank/DDBJ whole genome shotgun (WGS) entry which is preliminary data.</text>
</comment>
<evidence type="ECO:0000256" key="1">
    <source>
        <dbReference type="SAM" id="MobiDB-lite"/>
    </source>
</evidence>
<name>A0A368FSV4_ANCCA</name>
<feature type="region of interest" description="Disordered" evidence="1">
    <location>
        <begin position="1"/>
        <end position="55"/>
    </location>
</feature>
<gene>
    <name evidence="2" type="ORF">ANCCAN_19574</name>
</gene>
<dbReference type="OrthoDB" id="5844109at2759"/>
<protein>
    <recommendedName>
        <fullName evidence="4">SCP domain-containing protein</fullName>
    </recommendedName>
</protein>
<dbReference type="InterPro" id="IPR035940">
    <property type="entry name" value="CAP_sf"/>
</dbReference>
<organism evidence="2 3">
    <name type="scientific">Ancylostoma caninum</name>
    <name type="common">Dog hookworm</name>
    <dbReference type="NCBI Taxonomy" id="29170"/>
    <lineage>
        <taxon>Eukaryota</taxon>
        <taxon>Metazoa</taxon>
        <taxon>Ecdysozoa</taxon>
        <taxon>Nematoda</taxon>
        <taxon>Chromadorea</taxon>
        <taxon>Rhabditida</taxon>
        <taxon>Rhabditina</taxon>
        <taxon>Rhabditomorpha</taxon>
        <taxon>Strongyloidea</taxon>
        <taxon>Ancylostomatidae</taxon>
        <taxon>Ancylostomatinae</taxon>
        <taxon>Ancylostoma</taxon>
    </lineage>
</organism>
<reference evidence="2 3" key="1">
    <citation type="submission" date="2014-10" db="EMBL/GenBank/DDBJ databases">
        <title>Draft genome of the hookworm Ancylostoma caninum.</title>
        <authorList>
            <person name="Mitreva M."/>
        </authorList>
    </citation>
    <scope>NUCLEOTIDE SEQUENCE [LARGE SCALE GENOMIC DNA]</scope>
    <source>
        <strain evidence="2 3">Baltimore</strain>
    </source>
</reference>
<evidence type="ECO:0008006" key="4">
    <source>
        <dbReference type="Google" id="ProtNLM"/>
    </source>
</evidence>
<feature type="compositionally biased region" description="Low complexity" evidence="1">
    <location>
        <begin position="7"/>
        <end position="43"/>
    </location>
</feature>
<sequence length="160" mass="17508">MTINVLTTVPTTTAAPTTTTTPPTTTARPTSTTTAAPTTTSPPTRKPWPKPNCGNPQLSNALRNQFLNTHNRLRGSLARGQTEKSKGWGTAPPARIIYRMKYNCDAESHAQQYVHSCRTGGLPEHTHPGYKVNRHVLNNPRATKEGAIQDVNYAHISQIQ</sequence>
<dbReference type="SUPFAM" id="SSF55797">
    <property type="entry name" value="PR-1-like"/>
    <property type="match status" value="1"/>
</dbReference>
<dbReference type="Gene3D" id="3.40.33.10">
    <property type="entry name" value="CAP"/>
    <property type="match status" value="1"/>
</dbReference>
<dbReference type="EMBL" id="JOJR01000765">
    <property type="protein sequence ID" value="RCN34568.1"/>
    <property type="molecule type" value="Genomic_DNA"/>
</dbReference>
<evidence type="ECO:0000313" key="2">
    <source>
        <dbReference type="EMBL" id="RCN34568.1"/>
    </source>
</evidence>
<proteinExistence type="predicted"/>
<accession>A0A368FSV4</accession>